<feature type="region of interest" description="Disordered" evidence="1">
    <location>
        <begin position="414"/>
        <end position="434"/>
    </location>
</feature>
<sequence>MPDQPLYGDDGMTEEGMDSYTGDSSTDSPTTSVSYDNGMPVTPPNYYTPSGNNILNTSAVTTPLQPIFYFPDTSNVVDNMPRANPGSGRNYLRGHIADSSITTGKFGALSSKLDVTNFSSAEGSLFNSDNNENYFLESYAGIESIIDPTDEELKSVEMIIIVICTIKEYSRCNKYNNKVVGKTYYIVKKTMANAEKAFSAFVSKKLKRKSFDKVIIDTHGFIGLIFVNGEVENNVGTSFMDSDNFLNPKNATMAMDAGGLRIILQKISKDGQVVFLPCMTGCFKEEARERWPYDGRELGKDLHKVNLKSTLYIGQAFNNGSINDMGDLYYHYFLNVRPAITWGFKYEYHDKQYVNHPKMGFVKFQKGKDLDLGSLTDRDGNLLISGKVAMIIEANKSGESSVNGYHLSSYDRQSEEVKKDSVELNNRLNKQYAK</sequence>
<feature type="compositionally biased region" description="Polar residues" evidence="1">
    <location>
        <begin position="423"/>
        <end position="434"/>
    </location>
</feature>
<gene>
    <name evidence="2" type="ORF">CJD36_002755</name>
</gene>
<protein>
    <submittedName>
        <fullName evidence="2">Uncharacterized protein</fullName>
    </submittedName>
</protein>
<accession>A0A2S7T1D4</accession>
<comment type="caution">
    <text evidence="2">The sequence shown here is derived from an EMBL/GenBank/DDBJ whole genome shotgun (WGS) entry which is preliminary data.</text>
</comment>
<keyword evidence="3" id="KW-1185">Reference proteome</keyword>
<evidence type="ECO:0000313" key="2">
    <source>
        <dbReference type="EMBL" id="PQJ12681.1"/>
    </source>
</evidence>
<proteinExistence type="predicted"/>
<feature type="region of interest" description="Disordered" evidence="1">
    <location>
        <begin position="1"/>
        <end position="44"/>
    </location>
</feature>
<reference evidence="2 3" key="1">
    <citation type="submission" date="2018-01" db="EMBL/GenBank/DDBJ databases">
        <title>A novel member of the phylum Bacteroidetes isolated from glacier ice.</title>
        <authorList>
            <person name="Liu Q."/>
            <person name="Xin Y.-H."/>
        </authorList>
    </citation>
    <scope>NUCLEOTIDE SEQUENCE [LARGE SCALE GENOMIC DNA]</scope>
    <source>
        <strain evidence="2 3">RB1R16</strain>
    </source>
</reference>
<dbReference type="AlphaFoldDB" id="A0A2S7T1D4"/>
<dbReference type="RefSeq" id="WP_105037564.1">
    <property type="nucleotide sequence ID" value="NZ_PPSL01000001.1"/>
</dbReference>
<organism evidence="2 3">
    <name type="scientific">Flavipsychrobacter stenotrophus</name>
    <dbReference type="NCBI Taxonomy" id="2077091"/>
    <lineage>
        <taxon>Bacteria</taxon>
        <taxon>Pseudomonadati</taxon>
        <taxon>Bacteroidota</taxon>
        <taxon>Chitinophagia</taxon>
        <taxon>Chitinophagales</taxon>
        <taxon>Chitinophagaceae</taxon>
        <taxon>Flavipsychrobacter</taxon>
    </lineage>
</organism>
<evidence type="ECO:0000256" key="1">
    <source>
        <dbReference type="SAM" id="MobiDB-lite"/>
    </source>
</evidence>
<name>A0A2S7T1D4_9BACT</name>
<evidence type="ECO:0000313" key="3">
    <source>
        <dbReference type="Proteomes" id="UP000239872"/>
    </source>
</evidence>
<feature type="compositionally biased region" description="Low complexity" evidence="1">
    <location>
        <begin position="18"/>
        <end position="36"/>
    </location>
</feature>
<dbReference type="Proteomes" id="UP000239872">
    <property type="component" value="Unassembled WGS sequence"/>
</dbReference>
<dbReference type="EMBL" id="PPSL01000001">
    <property type="protein sequence ID" value="PQJ12681.1"/>
    <property type="molecule type" value="Genomic_DNA"/>
</dbReference>